<keyword evidence="1" id="KW-0812">Transmembrane</keyword>
<feature type="transmembrane region" description="Helical" evidence="1">
    <location>
        <begin position="262"/>
        <end position="280"/>
    </location>
</feature>
<keyword evidence="3" id="KW-1185">Reference proteome</keyword>
<keyword evidence="1" id="KW-1133">Transmembrane helix</keyword>
<feature type="transmembrane region" description="Helical" evidence="1">
    <location>
        <begin position="208"/>
        <end position="226"/>
    </location>
</feature>
<feature type="transmembrane region" description="Helical" evidence="1">
    <location>
        <begin position="28"/>
        <end position="45"/>
    </location>
</feature>
<evidence type="ECO:0000256" key="1">
    <source>
        <dbReference type="SAM" id="Phobius"/>
    </source>
</evidence>
<reference evidence="2 3" key="1">
    <citation type="submission" date="2021-02" db="EMBL/GenBank/DDBJ databases">
        <title>Activity-based single-cell genomes from oceanic crustal fluid captures similar information to metagenomic and metatranscriptomic surveys with orders of magnitude less sampling.</title>
        <authorList>
            <person name="D'Angelo T.S."/>
            <person name="Orcutt B.N."/>
        </authorList>
    </citation>
    <scope>NUCLEOTIDE SEQUENCE [LARGE SCALE GENOMIC DNA]</scope>
    <source>
        <strain evidence="2">AH-315-G02</strain>
    </source>
</reference>
<feature type="transmembrane region" description="Helical" evidence="1">
    <location>
        <begin position="175"/>
        <end position="196"/>
    </location>
</feature>
<protein>
    <submittedName>
        <fullName evidence="2">Uncharacterized protein</fullName>
    </submittedName>
</protein>
<sequence length="282" mass="32023">MDFFYQQFTYLFDSLHRSWEQERVHKKISVFLVCLFLLNLLLIELNRAQLLPQTLEALITTNHFHAIGNAFTIILILEVLSLIFVLPCSFSSAVGKQFELLALILLRDAFKELSHLPEPISFVGNEDAIMRIMSDGFGSLFIFGLLGVYYVVQKQSANTGEETRDLYRFVSAKKAISLFLLGSFLAIGFVHIYHLILGQERSDFFHTFYTLLIITDILIVLIAQCFHPSFFTIFRNSGYALATMFVRLALVAPAYYNVLMGVAAISFAICLTLISNRLFAGK</sequence>
<proteinExistence type="predicted"/>
<feature type="transmembrane region" description="Helical" evidence="1">
    <location>
        <begin position="66"/>
        <end position="86"/>
    </location>
</feature>
<gene>
    <name evidence="2" type="ORF">JYU06_00800</name>
</gene>
<dbReference type="EMBL" id="JAFITO010000003">
    <property type="protein sequence ID" value="MBN4068051.1"/>
    <property type="molecule type" value="Genomic_DNA"/>
</dbReference>
<feature type="transmembrane region" description="Helical" evidence="1">
    <location>
        <begin position="128"/>
        <end position="152"/>
    </location>
</feature>
<comment type="caution">
    <text evidence="2">The sequence shown here is derived from an EMBL/GenBank/DDBJ whole genome shotgun (WGS) entry which is preliminary data.</text>
</comment>
<accession>A0ABS3AVP8</accession>
<evidence type="ECO:0000313" key="3">
    <source>
        <dbReference type="Proteomes" id="UP000717534"/>
    </source>
</evidence>
<dbReference type="Proteomes" id="UP000717534">
    <property type="component" value="Unassembled WGS sequence"/>
</dbReference>
<organism evidence="2 3">
    <name type="scientific">Desulfotalea psychrophila</name>
    <dbReference type="NCBI Taxonomy" id="84980"/>
    <lineage>
        <taxon>Bacteria</taxon>
        <taxon>Pseudomonadati</taxon>
        <taxon>Thermodesulfobacteriota</taxon>
        <taxon>Desulfobulbia</taxon>
        <taxon>Desulfobulbales</taxon>
        <taxon>Desulfocapsaceae</taxon>
        <taxon>Desulfotalea</taxon>
    </lineage>
</organism>
<keyword evidence="1" id="KW-0472">Membrane</keyword>
<name>A0ABS3AVP8_9BACT</name>
<evidence type="ECO:0000313" key="2">
    <source>
        <dbReference type="EMBL" id="MBN4068051.1"/>
    </source>
</evidence>